<accession>A0ACB9PG05</accession>
<gene>
    <name evidence="1" type="ORF">L6164_008110</name>
</gene>
<dbReference type="EMBL" id="CM039429">
    <property type="protein sequence ID" value="KAI4347288.1"/>
    <property type="molecule type" value="Genomic_DNA"/>
</dbReference>
<comment type="caution">
    <text evidence="1">The sequence shown here is derived from an EMBL/GenBank/DDBJ whole genome shotgun (WGS) entry which is preliminary data.</text>
</comment>
<evidence type="ECO:0000313" key="2">
    <source>
        <dbReference type="Proteomes" id="UP000828941"/>
    </source>
</evidence>
<reference evidence="1 2" key="1">
    <citation type="journal article" date="2022" name="DNA Res.">
        <title>Chromosomal-level genome assembly of the orchid tree Bauhinia variegata (Leguminosae; Cercidoideae) supports the allotetraploid origin hypothesis of Bauhinia.</title>
        <authorList>
            <person name="Zhong Y."/>
            <person name="Chen Y."/>
            <person name="Zheng D."/>
            <person name="Pang J."/>
            <person name="Liu Y."/>
            <person name="Luo S."/>
            <person name="Meng S."/>
            <person name="Qian L."/>
            <person name="Wei D."/>
            <person name="Dai S."/>
            <person name="Zhou R."/>
        </authorList>
    </citation>
    <scope>NUCLEOTIDE SEQUENCE [LARGE SCALE GENOMIC DNA]</scope>
    <source>
        <strain evidence="1">BV-YZ2020</strain>
    </source>
</reference>
<sequence length="92" mass="10192">MSHGTKQQMGAVFLALTVRQSKSGAVHDPLTYNRVRYSASSLVAIVDSDPTRLSHSSLLSITYPAIPPLRPHALLRLCFLTTPLSYDKYSKF</sequence>
<evidence type="ECO:0000313" key="1">
    <source>
        <dbReference type="EMBL" id="KAI4347288.1"/>
    </source>
</evidence>
<proteinExistence type="predicted"/>
<keyword evidence="2" id="KW-1185">Reference proteome</keyword>
<protein>
    <submittedName>
        <fullName evidence="1">Uncharacterized protein</fullName>
    </submittedName>
</protein>
<name>A0ACB9PG05_BAUVA</name>
<dbReference type="Proteomes" id="UP000828941">
    <property type="component" value="Chromosome 4"/>
</dbReference>
<organism evidence="1 2">
    <name type="scientific">Bauhinia variegata</name>
    <name type="common">Purple orchid tree</name>
    <name type="synonym">Phanera variegata</name>
    <dbReference type="NCBI Taxonomy" id="167791"/>
    <lineage>
        <taxon>Eukaryota</taxon>
        <taxon>Viridiplantae</taxon>
        <taxon>Streptophyta</taxon>
        <taxon>Embryophyta</taxon>
        <taxon>Tracheophyta</taxon>
        <taxon>Spermatophyta</taxon>
        <taxon>Magnoliopsida</taxon>
        <taxon>eudicotyledons</taxon>
        <taxon>Gunneridae</taxon>
        <taxon>Pentapetalae</taxon>
        <taxon>rosids</taxon>
        <taxon>fabids</taxon>
        <taxon>Fabales</taxon>
        <taxon>Fabaceae</taxon>
        <taxon>Cercidoideae</taxon>
        <taxon>Cercideae</taxon>
        <taxon>Bauhiniinae</taxon>
        <taxon>Bauhinia</taxon>
    </lineage>
</organism>